<dbReference type="AlphaFoldDB" id="A0A7Y0Q3B6"/>
<feature type="transmembrane region" description="Helical" evidence="1">
    <location>
        <begin position="83"/>
        <end position="103"/>
    </location>
</feature>
<comment type="caution">
    <text evidence="2">The sequence shown here is derived from an EMBL/GenBank/DDBJ whole genome shotgun (WGS) entry which is preliminary data.</text>
</comment>
<dbReference type="Proteomes" id="UP000533476">
    <property type="component" value="Unassembled WGS sequence"/>
</dbReference>
<evidence type="ECO:0000313" key="3">
    <source>
        <dbReference type="Proteomes" id="UP000533476"/>
    </source>
</evidence>
<keyword evidence="1" id="KW-0472">Membrane</keyword>
<protein>
    <recommendedName>
        <fullName evidence="4">DUF4405 domain-containing protein</fullName>
    </recommendedName>
</protein>
<gene>
    <name evidence="2" type="ORF">HIJ39_13660</name>
</gene>
<evidence type="ECO:0000256" key="1">
    <source>
        <dbReference type="SAM" id="Phobius"/>
    </source>
</evidence>
<evidence type="ECO:0000313" key="2">
    <source>
        <dbReference type="EMBL" id="NMP23387.1"/>
    </source>
</evidence>
<organism evidence="2 3">
    <name type="scientific">Sulfobacillus harzensis</name>
    <dbReference type="NCBI Taxonomy" id="2729629"/>
    <lineage>
        <taxon>Bacteria</taxon>
        <taxon>Bacillati</taxon>
        <taxon>Bacillota</taxon>
        <taxon>Clostridia</taxon>
        <taxon>Eubacteriales</taxon>
        <taxon>Clostridiales Family XVII. Incertae Sedis</taxon>
        <taxon>Sulfobacillus</taxon>
    </lineage>
</organism>
<name>A0A7Y0Q3B6_9FIRM</name>
<dbReference type="RefSeq" id="WP_169100627.1">
    <property type="nucleotide sequence ID" value="NZ_JABBVZ010000050.1"/>
</dbReference>
<evidence type="ECO:0008006" key="4">
    <source>
        <dbReference type="Google" id="ProtNLM"/>
    </source>
</evidence>
<accession>A0A7Y0Q3B6</accession>
<keyword evidence="3" id="KW-1185">Reference proteome</keyword>
<reference evidence="2 3" key="1">
    <citation type="submission" date="2020-04" db="EMBL/GenBank/DDBJ databases">
        <authorList>
            <person name="Zhang R."/>
            <person name="Schippers A."/>
        </authorList>
    </citation>
    <scope>NUCLEOTIDE SEQUENCE [LARGE SCALE GENOMIC DNA]</scope>
    <source>
        <strain evidence="2 3">DSM 109850</strain>
    </source>
</reference>
<proteinExistence type="predicted"/>
<feature type="transmembrane region" description="Helical" evidence="1">
    <location>
        <begin position="7"/>
        <end position="30"/>
    </location>
</feature>
<feature type="transmembrane region" description="Helical" evidence="1">
    <location>
        <begin position="36"/>
        <end position="53"/>
    </location>
</feature>
<feature type="transmembrane region" description="Helical" evidence="1">
    <location>
        <begin position="60"/>
        <end position="77"/>
    </location>
</feature>
<keyword evidence="1" id="KW-1133">Transmembrane helix</keyword>
<keyword evidence="1" id="KW-0812">Transmembrane</keyword>
<sequence>MKGTQMILRLAFVIALLVGLGGLLGFWAMTPVLRDVHIVTGLMVLVSAGWLAFQVKNPTVAVGALLILLGGILPLIMSADSLAVRVFHLVVMIVALGLVEMGVGRALRART</sequence>
<dbReference type="EMBL" id="JABBVZ010000050">
    <property type="protein sequence ID" value="NMP23387.1"/>
    <property type="molecule type" value="Genomic_DNA"/>
</dbReference>